<evidence type="ECO:0000313" key="3">
    <source>
        <dbReference type="Proteomes" id="UP001164746"/>
    </source>
</evidence>
<name>A0ABY7ENI1_MYAAR</name>
<dbReference type="PROSITE" id="PS00018">
    <property type="entry name" value="EF_HAND_1"/>
    <property type="match status" value="1"/>
</dbReference>
<evidence type="ECO:0000313" key="2">
    <source>
        <dbReference type="EMBL" id="WAR10634.1"/>
    </source>
</evidence>
<proteinExistence type="predicted"/>
<organism evidence="2 3">
    <name type="scientific">Mya arenaria</name>
    <name type="common">Soft-shell clam</name>
    <dbReference type="NCBI Taxonomy" id="6604"/>
    <lineage>
        <taxon>Eukaryota</taxon>
        <taxon>Metazoa</taxon>
        <taxon>Spiralia</taxon>
        <taxon>Lophotrochozoa</taxon>
        <taxon>Mollusca</taxon>
        <taxon>Bivalvia</taxon>
        <taxon>Autobranchia</taxon>
        <taxon>Heteroconchia</taxon>
        <taxon>Euheterodonta</taxon>
        <taxon>Imparidentia</taxon>
        <taxon>Neoheterodontei</taxon>
        <taxon>Myida</taxon>
        <taxon>Myoidea</taxon>
        <taxon>Myidae</taxon>
        <taxon>Mya</taxon>
    </lineage>
</organism>
<dbReference type="Proteomes" id="UP001164746">
    <property type="component" value="Chromosome 7"/>
</dbReference>
<feature type="chain" id="PRO_5046408225" description="EF-hand domain-containing protein" evidence="1">
    <location>
        <begin position="25"/>
        <end position="132"/>
    </location>
</feature>
<evidence type="ECO:0000256" key="1">
    <source>
        <dbReference type="SAM" id="SignalP"/>
    </source>
</evidence>
<gene>
    <name evidence="2" type="ORF">MAR_035710</name>
</gene>
<protein>
    <recommendedName>
        <fullName evidence="4">EF-hand domain-containing protein</fullName>
    </recommendedName>
</protein>
<accession>A0ABY7ENI1</accession>
<evidence type="ECO:0008006" key="4">
    <source>
        <dbReference type="Google" id="ProtNLM"/>
    </source>
</evidence>
<reference evidence="2" key="1">
    <citation type="submission" date="2022-11" db="EMBL/GenBank/DDBJ databases">
        <title>Centuries of genome instability and evolution in soft-shell clam transmissible cancer (bioRxiv).</title>
        <authorList>
            <person name="Hart S.F.M."/>
            <person name="Yonemitsu M.A."/>
            <person name="Giersch R.M."/>
            <person name="Beal B.F."/>
            <person name="Arriagada G."/>
            <person name="Davis B.W."/>
            <person name="Ostrander E.A."/>
            <person name="Goff S.P."/>
            <person name="Metzger M.J."/>
        </authorList>
    </citation>
    <scope>NUCLEOTIDE SEQUENCE</scope>
    <source>
        <strain evidence="2">MELC-2E11</strain>
        <tissue evidence="2">Siphon/mantle</tissue>
    </source>
</reference>
<keyword evidence="3" id="KW-1185">Reference proteome</keyword>
<keyword evidence="1" id="KW-0732">Signal</keyword>
<dbReference type="InterPro" id="IPR018247">
    <property type="entry name" value="EF_Hand_1_Ca_BS"/>
</dbReference>
<feature type="signal peptide" evidence="1">
    <location>
        <begin position="1"/>
        <end position="24"/>
    </location>
</feature>
<sequence length="132" mass="15357">MMSVYNKKFIQTFLLALLIATVAGRAFEPNTSGEGNIYNDAVVIKAEESLRQLSGPTIHHFARHNVCNHRFGKVRFFKALADYFQNISDNMKIAFVLDICKRRDQMLTKWVQEIFDKDGDGYISHFEMEIYR</sequence>
<dbReference type="EMBL" id="CP111018">
    <property type="protein sequence ID" value="WAR10634.1"/>
    <property type="molecule type" value="Genomic_DNA"/>
</dbReference>